<accession>A0A804NI80</accession>
<reference evidence="2" key="1">
    <citation type="submission" date="2015-12" db="EMBL/GenBank/DDBJ databases">
        <title>Update maize B73 reference genome by single molecule sequencing technologies.</title>
        <authorList>
            <consortium name="Maize Genome Sequencing Project"/>
            <person name="Ware D."/>
        </authorList>
    </citation>
    <scope>NUCLEOTIDE SEQUENCE [LARGE SCALE GENOMIC DNA]</scope>
    <source>
        <strain evidence="2">cv. B73</strain>
    </source>
</reference>
<evidence type="ECO:0000313" key="2">
    <source>
        <dbReference type="Proteomes" id="UP000007305"/>
    </source>
</evidence>
<protein>
    <submittedName>
        <fullName evidence="1">Uncharacterized protein</fullName>
    </submittedName>
</protein>
<reference evidence="1" key="2">
    <citation type="submission" date="2019-07" db="EMBL/GenBank/DDBJ databases">
        <authorList>
            <person name="Seetharam A."/>
            <person name="Woodhouse M."/>
            <person name="Cannon E."/>
        </authorList>
    </citation>
    <scope>NUCLEOTIDE SEQUENCE [LARGE SCALE GENOMIC DNA]</scope>
    <source>
        <strain evidence="1">cv. B73</strain>
    </source>
</reference>
<sequence>MKRDMLTAHGEKVILRALEIEKSRLPHSKISGFVTPIGPLSEENHTIDKNLLPLECEGTMECHTRDNDAVGLDARAEGVVCELTDLQNNIQVYDIELTVLGNYTGHGLPLDFLESKTTGGPIKGYPVVVDVLEDCSSVSIHDHLPVARRVGKKRQRRRHDGRWTKRTPLRFPAASTAVRAISTTVQTKKNSNKDPVLEECSLLLALAAKASLLHT</sequence>
<dbReference type="InParanoid" id="A0A804NI80"/>
<dbReference type="Gramene" id="Zm00001eb162270_T001">
    <property type="protein sequence ID" value="Zm00001eb162270_P001"/>
    <property type="gene ID" value="Zm00001eb162270"/>
</dbReference>
<dbReference type="AlphaFoldDB" id="A0A804NI80"/>
<organism evidence="1 2">
    <name type="scientific">Zea mays</name>
    <name type="common">Maize</name>
    <dbReference type="NCBI Taxonomy" id="4577"/>
    <lineage>
        <taxon>Eukaryota</taxon>
        <taxon>Viridiplantae</taxon>
        <taxon>Streptophyta</taxon>
        <taxon>Embryophyta</taxon>
        <taxon>Tracheophyta</taxon>
        <taxon>Spermatophyta</taxon>
        <taxon>Magnoliopsida</taxon>
        <taxon>Liliopsida</taxon>
        <taxon>Poales</taxon>
        <taxon>Poaceae</taxon>
        <taxon>PACMAD clade</taxon>
        <taxon>Panicoideae</taxon>
        <taxon>Andropogonodae</taxon>
        <taxon>Andropogoneae</taxon>
        <taxon>Tripsacinae</taxon>
        <taxon>Zea</taxon>
    </lineage>
</organism>
<dbReference type="PANTHER" id="PTHR33697:SF1">
    <property type="entry name" value="TUDOR_PWWP_MBT SUPERFAMILY PROTEIN"/>
    <property type="match status" value="1"/>
</dbReference>
<proteinExistence type="predicted"/>
<reference evidence="1" key="3">
    <citation type="submission" date="2021-05" db="UniProtKB">
        <authorList>
            <consortium name="EnsemblPlants"/>
        </authorList>
    </citation>
    <scope>IDENTIFICATION</scope>
    <source>
        <strain evidence="1">cv. B73</strain>
    </source>
</reference>
<dbReference type="PANTHER" id="PTHR33697">
    <property type="entry name" value="T17B22.17 PROTEIN-RELATED"/>
    <property type="match status" value="1"/>
</dbReference>
<dbReference type="Proteomes" id="UP000007305">
    <property type="component" value="Chromosome 3"/>
</dbReference>
<dbReference type="EnsemblPlants" id="Zm00001eb162270_T001">
    <property type="protein sequence ID" value="Zm00001eb162270_P001"/>
    <property type="gene ID" value="Zm00001eb162270"/>
</dbReference>
<dbReference type="InterPro" id="IPR044679">
    <property type="entry name" value="PWWP2-like"/>
</dbReference>
<keyword evidence="2" id="KW-1185">Reference proteome</keyword>
<evidence type="ECO:0000313" key="1">
    <source>
        <dbReference type="EnsemblPlants" id="Zm00001eb162270_P001"/>
    </source>
</evidence>
<name>A0A804NI80_MAIZE</name>